<dbReference type="InterPro" id="IPR017456">
    <property type="entry name" value="CTP_synthase_N"/>
</dbReference>
<evidence type="ECO:0000256" key="5">
    <source>
        <dbReference type="ARBA" id="ARBA00022741"/>
    </source>
</evidence>
<dbReference type="Proteomes" id="UP000019147">
    <property type="component" value="Chromosome"/>
</dbReference>
<dbReference type="SUPFAM" id="SSF52317">
    <property type="entry name" value="Class I glutamine amidotransferase-like"/>
    <property type="match status" value="1"/>
</dbReference>
<evidence type="ECO:0000256" key="2">
    <source>
        <dbReference type="ARBA" id="ARBA00007533"/>
    </source>
</evidence>
<feature type="domain" description="CTP synthase N-terminal" evidence="13">
    <location>
        <begin position="6"/>
        <end position="268"/>
    </location>
</feature>
<feature type="active site" description="Nucleophile; for glutamine hydrolysis" evidence="11">
    <location>
        <position position="380"/>
    </location>
</feature>
<evidence type="ECO:0000259" key="12">
    <source>
        <dbReference type="Pfam" id="PF00117"/>
    </source>
</evidence>
<feature type="binding site" evidence="11">
    <location>
        <position position="72"/>
    </location>
    <ligand>
        <name>ATP</name>
        <dbReference type="ChEBI" id="CHEBI:30616"/>
    </ligand>
</feature>
<dbReference type="FunFam" id="3.40.50.880:FF:000002">
    <property type="entry name" value="CTP synthase"/>
    <property type="match status" value="1"/>
</dbReference>
<feature type="binding site" evidence="11">
    <location>
        <begin position="188"/>
        <end position="193"/>
    </location>
    <ligand>
        <name>CTP</name>
        <dbReference type="ChEBI" id="CHEBI:37563"/>
        <note>allosteric inhibitor</note>
    </ligand>
</feature>
<keyword evidence="3 11" id="KW-0436">Ligase</keyword>
<keyword evidence="6 11" id="KW-0067">ATP-binding</keyword>
<keyword evidence="7 11" id="KW-0460">Magnesium</keyword>
<evidence type="ECO:0000256" key="3">
    <source>
        <dbReference type="ARBA" id="ARBA00022598"/>
    </source>
</evidence>
<dbReference type="Gene3D" id="3.40.50.300">
    <property type="entry name" value="P-loop containing nucleotide triphosphate hydrolases"/>
    <property type="match status" value="1"/>
</dbReference>
<dbReference type="GO" id="GO:0097268">
    <property type="term" value="C:cytoophidium"/>
    <property type="evidence" value="ECO:0007669"/>
    <property type="project" value="UniProtKB-ARBA"/>
</dbReference>
<evidence type="ECO:0000256" key="7">
    <source>
        <dbReference type="ARBA" id="ARBA00022842"/>
    </source>
</evidence>
<dbReference type="InterPro" id="IPR017926">
    <property type="entry name" value="GATASE"/>
</dbReference>
<dbReference type="HAMAP" id="MF_01227">
    <property type="entry name" value="PyrG"/>
    <property type="match status" value="1"/>
</dbReference>
<comment type="pathway">
    <text evidence="1 11">Pyrimidine metabolism; CTP biosynthesis via de novo pathway; CTP from UDP: step 2/2.</text>
</comment>
<feature type="binding site" evidence="11">
    <location>
        <position position="242"/>
    </location>
    <ligand>
        <name>ATP</name>
        <dbReference type="ChEBI" id="CHEBI:30616"/>
    </ligand>
</feature>
<evidence type="ECO:0000256" key="1">
    <source>
        <dbReference type="ARBA" id="ARBA00005171"/>
    </source>
</evidence>
<feature type="active site" evidence="11">
    <location>
        <position position="506"/>
    </location>
</feature>
<dbReference type="OrthoDB" id="9801107at2"/>
<dbReference type="NCBIfam" id="TIGR00337">
    <property type="entry name" value="PyrG"/>
    <property type="match status" value="1"/>
</dbReference>
<comment type="catalytic activity">
    <reaction evidence="11">
        <text>UTP + NH4(+) + ATP = CTP + ADP + phosphate + 2 H(+)</text>
        <dbReference type="Rhea" id="RHEA:16597"/>
        <dbReference type="ChEBI" id="CHEBI:15378"/>
        <dbReference type="ChEBI" id="CHEBI:28938"/>
        <dbReference type="ChEBI" id="CHEBI:30616"/>
        <dbReference type="ChEBI" id="CHEBI:37563"/>
        <dbReference type="ChEBI" id="CHEBI:43474"/>
        <dbReference type="ChEBI" id="CHEBI:46398"/>
        <dbReference type="ChEBI" id="CHEBI:456216"/>
    </reaction>
</comment>
<dbReference type="eggNOG" id="COG0504">
    <property type="taxonomic scope" value="Bacteria"/>
</dbReference>
<feature type="binding site" evidence="11">
    <location>
        <begin position="381"/>
        <end position="384"/>
    </location>
    <ligand>
        <name>L-glutamine</name>
        <dbReference type="ChEBI" id="CHEBI:58359"/>
    </ligand>
</feature>
<dbReference type="FunFam" id="3.40.50.300:FF:000009">
    <property type="entry name" value="CTP synthase"/>
    <property type="match status" value="1"/>
</dbReference>
<dbReference type="Pfam" id="PF00117">
    <property type="entry name" value="GATase"/>
    <property type="match status" value="1"/>
</dbReference>
<protein>
    <recommendedName>
        <fullName evidence="11">CTP synthase</fullName>
        <ecNumber evidence="11">6.3.4.2</ecNumber>
    </recommendedName>
    <alternativeName>
        <fullName evidence="11">Cytidine 5'-triphosphate synthase</fullName>
    </alternativeName>
    <alternativeName>
        <fullName evidence="11">Cytidine triphosphate synthetase</fullName>
        <shortName evidence="11">CTP synthetase</shortName>
        <shortName evidence="11">CTPS</shortName>
    </alternativeName>
    <alternativeName>
        <fullName evidence="11">UTP--ammonia ligase</fullName>
    </alternativeName>
</protein>
<feature type="binding site" evidence="11">
    <location>
        <begin position="188"/>
        <end position="193"/>
    </location>
    <ligand>
        <name>UTP</name>
        <dbReference type="ChEBI" id="CHEBI:46398"/>
    </ligand>
</feature>
<comment type="catalytic activity">
    <reaction evidence="11">
        <text>L-glutamine + H2O = L-glutamate + NH4(+)</text>
        <dbReference type="Rhea" id="RHEA:15889"/>
        <dbReference type="ChEBI" id="CHEBI:15377"/>
        <dbReference type="ChEBI" id="CHEBI:28938"/>
        <dbReference type="ChEBI" id="CHEBI:29985"/>
        <dbReference type="ChEBI" id="CHEBI:58359"/>
    </reaction>
</comment>
<feature type="active site" evidence="11">
    <location>
        <position position="508"/>
    </location>
</feature>
<feature type="binding site" evidence="11">
    <location>
        <begin position="149"/>
        <end position="151"/>
    </location>
    <ligand>
        <name>CTP</name>
        <dbReference type="ChEBI" id="CHEBI:37563"/>
        <note>allosteric inhibitor</note>
    </ligand>
</feature>
<evidence type="ECO:0000256" key="11">
    <source>
        <dbReference type="HAMAP-Rule" id="MF_01227"/>
    </source>
</evidence>
<reference evidence="14 15" key="1">
    <citation type="journal article" date="2014" name="Syst. Appl. Microbiol.">
        <title>Evidence for the existence of two new members of the family Chlamydiaceae and proposal of Chlamydia avium sp. nov. and Chlamydia gallinacea sp. nov.</title>
        <authorList>
            <person name="Sachse K."/>
            <person name="Laroucau K."/>
            <person name="Riege K."/>
            <person name="Wehner S."/>
            <person name="Dilcher M."/>
            <person name="Creasy H.H."/>
            <person name="Weidmann M."/>
            <person name="Myers G."/>
            <person name="Vorimore F."/>
            <person name="Vicari N."/>
            <person name="Magnino S."/>
            <person name="Liebler-Tenorio E."/>
            <person name="Ruettger A."/>
            <person name="Bavoil P.M."/>
            <person name="Hufert F.T."/>
            <person name="Rossello-Mora R."/>
            <person name="Marz M."/>
        </authorList>
    </citation>
    <scope>NUCLEOTIDE SEQUENCE [LARGE SCALE GENOMIC DNA]</scope>
    <source>
        <strain evidence="14 15">08-1274/3</strain>
    </source>
</reference>
<sequence>MPFNCIFLTGGVVSSLGKGLTAAALALLLERQNLKVAMLKLDPYLNVDPGTMNPYEHGEVYVTDDGVETDLDLGHYHRFSSVHLSKYSTATSGQIYARVIKKEREGRYLGSTVQVVPHITNEIIEVILECAQESQPDVLIVEIGGTVGDIESLPFLEAIRQFRYDHAENCCSIHMTYVPYLKAAGEVKTKPTQHSVQSLRGIGIIPDAILCRSESPLPEEVKKKISLFCNVPHNAVFNVIDVEHSIYEMPLMLSKEKISTWITEKLSLNTQQKDLQDWEDLVSRLRQPLPNKVRIGLVGKYVQHKDAYRSVFEAITHAALSLNCSAEILPLDPENPHIYKVLEQCDGCLVPGGFGVRGWEGKIAVAQMCREQGIPYFGICLGMQVLVVEYARHVLHLENANSTEMDISTPTPVVCLMDGQDSLSATGGTMRLGAYPCILTSGTKTYQNYQSSEIKERHRHRYEVNSHYIPQLQKHGLKIVGHSPDGKLCEIVEVANHPWMIGVQFHPEFLSKLTAPHPLFIGFIEAAILHSRNTTYA</sequence>
<comment type="similarity">
    <text evidence="2 11">Belongs to the CTP synthase family.</text>
</comment>
<evidence type="ECO:0000256" key="6">
    <source>
        <dbReference type="ARBA" id="ARBA00022840"/>
    </source>
</evidence>
<dbReference type="Pfam" id="PF06418">
    <property type="entry name" value="CTP_synth_N"/>
    <property type="match status" value="1"/>
</dbReference>
<keyword evidence="9 11" id="KW-0665">Pyrimidine biosynthesis</keyword>
<dbReference type="GO" id="GO:0019856">
    <property type="term" value="P:pyrimidine nucleobase biosynthetic process"/>
    <property type="evidence" value="ECO:0007669"/>
    <property type="project" value="TreeGrafter"/>
</dbReference>
<feature type="region of interest" description="Amidoligase domain" evidence="11">
    <location>
        <begin position="1"/>
        <end position="268"/>
    </location>
</feature>
<dbReference type="EC" id="6.3.4.2" evidence="11"/>
<dbReference type="RefSeq" id="WP_021828405.1">
    <property type="nucleotide sequence ID" value="NZ_CP015840.1"/>
</dbReference>
<dbReference type="NCBIfam" id="NF003792">
    <property type="entry name" value="PRK05380.1"/>
    <property type="match status" value="1"/>
</dbReference>
<evidence type="ECO:0000256" key="9">
    <source>
        <dbReference type="ARBA" id="ARBA00022975"/>
    </source>
</evidence>
<comment type="miscellaneous">
    <text evidence="11">CTPSs have evolved a hybrid strategy for distinguishing between UTP and CTP. The overlapping regions of the product feedback inhibitory and substrate sites recognize a common feature in both compounds, the triphosphate moiety. To differentiate isosteric substrate and product pyrimidine rings, an additional pocket far from the expected kinase/ligase catalytic site, specifically recognizes the cytosine and ribose portions of the product inhibitor.</text>
</comment>
<dbReference type="PANTHER" id="PTHR11550">
    <property type="entry name" value="CTP SYNTHASE"/>
    <property type="match status" value="1"/>
</dbReference>
<feature type="binding site" evidence="11">
    <location>
        <begin position="15"/>
        <end position="20"/>
    </location>
    <ligand>
        <name>ATP</name>
        <dbReference type="ChEBI" id="CHEBI:30616"/>
    </ligand>
</feature>
<dbReference type="CDD" id="cd01746">
    <property type="entry name" value="GATase1_CTP_Synthase"/>
    <property type="match status" value="1"/>
</dbReference>
<keyword evidence="4 11" id="KW-0479">Metal-binding</keyword>
<dbReference type="AlphaFoldDB" id="A0A173E064"/>
<feature type="binding site" evidence="11">
    <location>
        <position position="72"/>
    </location>
    <ligand>
        <name>Mg(2+)</name>
        <dbReference type="ChEBI" id="CHEBI:18420"/>
    </ligand>
</feature>
<dbReference type="GO" id="GO:0005829">
    <property type="term" value="C:cytosol"/>
    <property type="evidence" value="ECO:0007669"/>
    <property type="project" value="TreeGrafter"/>
</dbReference>
<evidence type="ECO:0000256" key="4">
    <source>
        <dbReference type="ARBA" id="ARBA00022723"/>
    </source>
</evidence>
<feature type="binding site" evidence="11">
    <location>
        <position position="353"/>
    </location>
    <ligand>
        <name>L-glutamine</name>
        <dbReference type="ChEBI" id="CHEBI:58359"/>
    </ligand>
</feature>
<evidence type="ECO:0000256" key="8">
    <source>
        <dbReference type="ARBA" id="ARBA00022962"/>
    </source>
</evidence>
<dbReference type="CDD" id="cd03113">
    <property type="entry name" value="CTPS_N"/>
    <property type="match status" value="1"/>
</dbReference>
<dbReference type="PANTHER" id="PTHR11550:SF0">
    <property type="entry name" value="CTP SYNTHASE-RELATED"/>
    <property type="match status" value="1"/>
</dbReference>
<dbReference type="InterPro" id="IPR029062">
    <property type="entry name" value="Class_I_gatase-like"/>
</dbReference>
<gene>
    <name evidence="11" type="primary">pyrG</name>
    <name evidence="14" type="ORF">M787_004600</name>
</gene>
<dbReference type="GO" id="GO:0044210">
    <property type="term" value="P:'de novo' CTP biosynthetic process"/>
    <property type="evidence" value="ECO:0007669"/>
    <property type="project" value="UniProtKB-UniRule"/>
</dbReference>
<dbReference type="Gene3D" id="3.40.50.880">
    <property type="match status" value="1"/>
</dbReference>
<comment type="function">
    <text evidence="11">Catalyzes the ATP-dependent amination of UTP to CTP with either L-glutamine or ammonia as the source of nitrogen. Regulates intracellular CTP levels through interactions with the four ribonucleotide triphosphates.</text>
</comment>
<dbReference type="GeneID" id="81478585"/>
<dbReference type="GO" id="GO:0004359">
    <property type="term" value="F:glutaminase activity"/>
    <property type="evidence" value="ECO:0007669"/>
    <property type="project" value="RHEA"/>
</dbReference>
<feature type="binding site" evidence="11">
    <location>
        <position position="14"/>
    </location>
    <ligand>
        <name>UTP</name>
        <dbReference type="ChEBI" id="CHEBI:46398"/>
    </ligand>
</feature>
<keyword evidence="8 11" id="KW-0315">Glutamine amidotransferase</keyword>
<dbReference type="GO" id="GO:0046872">
    <property type="term" value="F:metal ion binding"/>
    <property type="evidence" value="ECO:0007669"/>
    <property type="project" value="UniProtKB-KW"/>
</dbReference>
<evidence type="ECO:0000256" key="10">
    <source>
        <dbReference type="ARBA" id="ARBA00047781"/>
    </source>
</evidence>
<evidence type="ECO:0000259" key="13">
    <source>
        <dbReference type="Pfam" id="PF06418"/>
    </source>
</evidence>
<dbReference type="KEGG" id="cgz:M787_004600"/>
<feature type="binding site" evidence="11">
    <location>
        <position position="224"/>
    </location>
    <ligand>
        <name>CTP</name>
        <dbReference type="ChEBI" id="CHEBI:37563"/>
        <note>allosteric inhibitor</note>
    </ligand>
</feature>
<proteinExistence type="inferred from homology"/>
<name>A0A173E064_9CHLA</name>
<comment type="subunit">
    <text evidence="11">Homotetramer.</text>
</comment>
<feature type="domain" description="Glutamine amidotransferase" evidence="12">
    <location>
        <begin position="305"/>
        <end position="525"/>
    </location>
</feature>
<feature type="binding site" evidence="11">
    <location>
        <position position="142"/>
    </location>
    <ligand>
        <name>Mg(2+)</name>
        <dbReference type="ChEBI" id="CHEBI:18420"/>
    </ligand>
</feature>
<dbReference type="GO" id="GO:0042802">
    <property type="term" value="F:identical protein binding"/>
    <property type="evidence" value="ECO:0007669"/>
    <property type="project" value="TreeGrafter"/>
</dbReference>
<feature type="binding site" evidence="11">
    <location>
        <position position="14"/>
    </location>
    <ligand>
        <name>CTP</name>
        <dbReference type="ChEBI" id="CHEBI:37563"/>
        <note>allosteric inhibitor</note>
    </ligand>
</feature>
<feature type="binding site" evidence="11">
    <location>
        <position position="461"/>
    </location>
    <ligand>
        <name>L-glutamine</name>
        <dbReference type="ChEBI" id="CHEBI:58359"/>
    </ligand>
</feature>
<feature type="binding site" evidence="11">
    <location>
        <position position="55"/>
    </location>
    <ligand>
        <name>L-glutamine</name>
        <dbReference type="ChEBI" id="CHEBI:58359"/>
    </ligand>
</feature>
<dbReference type="InterPro" id="IPR004468">
    <property type="entry name" value="CTP_synthase"/>
</dbReference>
<dbReference type="InterPro" id="IPR027417">
    <property type="entry name" value="P-loop_NTPase"/>
</dbReference>
<dbReference type="GO" id="GO:0005524">
    <property type="term" value="F:ATP binding"/>
    <property type="evidence" value="ECO:0007669"/>
    <property type="project" value="UniProtKB-KW"/>
</dbReference>
<evidence type="ECO:0000313" key="15">
    <source>
        <dbReference type="Proteomes" id="UP000019147"/>
    </source>
</evidence>
<dbReference type="EMBL" id="CP015840">
    <property type="protein sequence ID" value="ANG66584.1"/>
    <property type="molecule type" value="Genomic_DNA"/>
</dbReference>
<dbReference type="InterPro" id="IPR033828">
    <property type="entry name" value="GATase1_CTP_Synthase"/>
</dbReference>
<dbReference type="UniPathway" id="UPA00159">
    <property type="reaction ID" value="UER00277"/>
</dbReference>
<feature type="binding site" evidence="11">
    <location>
        <position position="404"/>
    </location>
    <ligand>
        <name>L-glutamine</name>
        <dbReference type="ChEBI" id="CHEBI:58359"/>
    </ligand>
</feature>
<dbReference type="SUPFAM" id="SSF52540">
    <property type="entry name" value="P-loop containing nucleoside triphosphate hydrolases"/>
    <property type="match status" value="1"/>
</dbReference>
<keyword evidence="5 11" id="KW-0547">Nucleotide-binding</keyword>
<comment type="caution">
    <text evidence="11">Lacks conserved residue(s) required for the propagation of feature annotation.</text>
</comment>
<feature type="binding site" evidence="11">
    <location>
        <position position="224"/>
    </location>
    <ligand>
        <name>UTP</name>
        <dbReference type="ChEBI" id="CHEBI:46398"/>
    </ligand>
</feature>
<evidence type="ECO:0000313" key="14">
    <source>
        <dbReference type="EMBL" id="ANG66584.1"/>
    </source>
</evidence>
<accession>A0A173E064</accession>
<dbReference type="PROSITE" id="PS51273">
    <property type="entry name" value="GATASE_TYPE_1"/>
    <property type="match status" value="1"/>
</dbReference>
<comment type="activity regulation">
    <text evidence="11">Allosterically activated by GTP, when glutamine is the substrate; GTP has no effect on the reaction when ammonia is the substrate. The allosteric effector GTP functions by stabilizing the protein conformation that binds the tetrahedral intermediate(s) formed during glutamine hydrolysis. Inhibited by the product CTP, via allosteric rather than competitive inhibition.</text>
</comment>
<dbReference type="GO" id="GO:0003883">
    <property type="term" value="F:CTP synthase activity"/>
    <property type="evidence" value="ECO:0007669"/>
    <property type="project" value="UniProtKB-UniRule"/>
</dbReference>
<comment type="catalytic activity">
    <reaction evidence="10 11">
        <text>UTP + L-glutamine + ATP + H2O = CTP + L-glutamate + ADP + phosphate + 2 H(+)</text>
        <dbReference type="Rhea" id="RHEA:26426"/>
        <dbReference type="ChEBI" id="CHEBI:15377"/>
        <dbReference type="ChEBI" id="CHEBI:15378"/>
        <dbReference type="ChEBI" id="CHEBI:29985"/>
        <dbReference type="ChEBI" id="CHEBI:30616"/>
        <dbReference type="ChEBI" id="CHEBI:37563"/>
        <dbReference type="ChEBI" id="CHEBI:43474"/>
        <dbReference type="ChEBI" id="CHEBI:46398"/>
        <dbReference type="ChEBI" id="CHEBI:58359"/>
        <dbReference type="ChEBI" id="CHEBI:456216"/>
        <dbReference type="EC" id="6.3.4.2"/>
    </reaction>
</comment>
<dbReference type="STRING" id="1143323.M787_004600"/>
<organism evidence="14 15">
    <name type="scientific">Chlamydia gallinacea 08-1274/3</name>
    <dbReference type="NCBI Taxonomy" id="1143323"/>
    <lineage>
        <taxon>Bacteria</taxon>
        <taxon>Pseudomonadati</taxon>
        <taxon>Chlamydiota</taxon>
        <taxon>Chlamydiia</taxon>
        <taxon>Chlamydiales</taxon>
        <taxon>Chlamydiaceae</taxon>
        <taxon>Chlamydia/Chlamydophila group</taxon>
        <taxon>Chlamydia</taxon>
    </lineage>
</organism>